<keyword evidence="1" id="KW-0472">Membrane</keyword>
<comment type="caution">
    <text evidence="2">The sequence shown here is derived from an EMBL/GenBank/DDBJ whole genome shotgun (WGS) entry which is preliminary data.</text>
</comment>
<sequence length="42" mass="4734">MDQYIKTIISVGGSAIMLVMIICVIWYVIKDTLKDINSNSKD</sequence>
<keyword evidence="1" id="KW-0812">Transmembrane</keyword>
<proteinExistence type="predicted"/>
<evidence type="ECO:0000256" key="1">
    <source>
        <dbReference type="SAM" id="Phobius"/>
    </source>
</evidence>
<name>A0ABR6KHR6_9BACT</name>
<dbReference type="Proteomes" id="UP000533637">
    <property type="component" value="Unassembled WGS sequence"/>
</dbReference>
<protein>
    <submittedName>
        <fullName evidence="2">Uncharacterized protein</fullName>
    </submittedName>
</protein>
<accession>A0ABR6KHR6</accession>
<dbReference type="EMBL" id="JACHOC010000001">
    <property type="protein sequence ID" value="MBB4620339.1"/>
    <property type="molecule type" value="Genomic_DNA"/>
</dbReference>
<keyword evidence="3" id="KW-1185">Reference proteome</keyword>
<evidence type="ECO:0000313" key="3">
    <source>
        <dbReference type="Proteomes" id="UP000533637"/>
    </source>
</evidence>
<gene>
    <name evidence="2" type="ORF">GGQ57_000213</name>
</gene>
<reference evidence="2 3" key="1">
    <citation type="submission" date="2020-08" db="EMBL/GenBank/DDBJ databases">
        <title>Genomic Encyclopedia of Type Strains, Phase IV (KMG-IV): sequencing the most valuable type-strain genomes for metagenomic binning, comparative biology and taxonomic classification.</title>
        <authorList>
            <person name="Goeker M."/>
        </authorList>
    </citation>
    <scope>NUCLEOTIDE SEQUENCE [LARGE SCALE GENOMIC DNA]</scope>
    <source>
        <strain evidence="2 3">DSM 102983</strain>
    </source>
</reference>
<keyword evidence="1" id="KW-1133">Transmembrane helix</keyword>
<organism evidence="2 3">
    <name type="scientific">Parabacteroides faecis</name>
    <dbReference type="NCBI Taxonomy" id="1217282"/>
    <lineage>
        <taxon>Bacteria</taxon>
        <taxon>Pseudomonadati</taxon>
        <taxon>Bacteroidota</taxon>
        <taxon>Bacteroidia</taxon>
        <taxon>Bacteroidales</taxon>
        <taxon>Tannerellaceae</taxon>
        <taxon>Parabacteroides</taxon>
    </lineage>
</organism>
<evidence type="ECO:0000313" key="2">
    <source>
        <dbReference type="EMBL" id="MBB4620339.1"/>
    </source>
</evidence>
<feature type="transmembrane region" description="Helical" evidence="1">
    <location>
        <begin position="7"/>
        <end position="29"/>
    </location>
</feature>